<name>A0A370U4N3_9GAMM</name>
<gene>
    <name evidence="1" type="ORF">DN730_17945</name>
</gene>
<evidence type="ECO:0000313" key="2">
    <source>
        <dbReference type="Proteomes" id="UP000254326"/>
    </source>
</evidence>
<sequence length="397" mass="46542">MLLFLSELSDEEINVVSDYWQIDDANGDFAYPIGNVSKKHGYTPTRLSNLLSSAPKVGIYELDRCCPSCSNAITFSSRSELKKYINLAPKSLCEECISTILKVCEEEANKKIEALLNDLRDNVDLQEVPYHLKVCLYLLLTKFKEEGAKEYDSKRPVLSGSSWIEDKIYSELCSSLLLINLHEIKTKKLKFYDEFIPRDVDLDLDYLILNGYLSKPKYCESKYKDLFYLKSNSLELFLSQLSNLVYDRKLSIDDIKELKLFISDILVRRLRYIIVSYLERLNIPYDDNKKLNFKIVDMIEKYSLHRCCWLVFKTLKRLEVFLKDKDIPKYKLKHMFLKILNAIEKEKTPKGECDPEIKYESYFEKFICMRLLEKEILNFNYLSLKEIMAVVANKTTG</sequence>
<dbReference type="OrthoDB" id="9818757at2"/>
<dbReference type="Proteomes" id="UP000254326">
    <property type="component" value="Unassembled WGS sequence"/>
</dbReference>
<protein>
    <submittedName>
        <fullName evidence="1">Uncharacterized protein</fullName>
    </submittedName>
</protein>
<comment type="caution">
    <text evidence="1">The sequence shown here is derived from an EMBL/GenBank/DDBJ whole genome shotgun (WGS) entry which is preliminary data.</text>
</comment>
<proteinExistence type="predicted"/>
<keyword evidence="2" id="KW-1185">Reference proteome</keyword>
<reference evidence="1 2" key="1">
    <citation type="submission" date="2018-06" db="EMBL/GenBank/DDBJ databases">
        <title>Marinomonas sp. YLB-05 draft genome sequence.</title>
        <authorList>
            <person name="Yu L."/>
            <person name="Tang X."/>
        </authorList>
    </citation>
    <scope>NUCLEOTIDE SEQUENCE [LARGE SCALE GENOMIC DNA]</scope>
    <source>
        <strain evidence="1 2">YLB-05</strain>
    </source>
</reference>
<organism evidence="1 2">
    <name type="scientific">Marinomonas piezotolerans</name>
    <dbReference type="NCBI Taxonomy" id="2213058"/>
    <lineage>
        <taxon>Bacteria</taxon>
        <taxon>Pseudomonadati</taxon>
        <taxon>Pseudomonadota</taxon>
        <taxon>Gammaproteobacteria</taxon>
        <taxon>Oceanospirillales</taxon>
        <taxon>Oceanospirillaceae</taxon>
        <taxon>Marinomonas</taxon>
    </lineage>
</organism>
<dbReference type="EMBL" id="QKRA01000015">
    <property type="protein sequence ID" value="RDL42713.1"/>
    <property type="molecule type" value="Genomic_DNA"/>
</dbReference>
<evidence type="ECO:0000313" key="1">
    <source>
        <dbReference type="EMBL" id="RDL42713.1"/>
    </source>
</evidence>
<dbReference type="AlphaFoldDB" id="A0A370U4N3"/>
<dbReference type="RefSeq" id="WP_115469515.1">
    <property type="nucleotide sequence ID" value="NZ_QKRA01000015.1"/>
</dbReference>
<accession>A0A370U4N3</accession>